<dbReference type="RefSeq" id="XP_033377553.1">
    <property type="nucleotide sequence ID" value="XM_033529557.1"/>
</dbReference>
<keyword evidence="4" id="KW-0560">Oxidoreductase</keyword>
<keyword evidence="9" id="KW-1185">Reference proteome</keyword>
<reference evidence="8" key="1">
    <citation type="journal article" date="2020" name="Stud. Mycol.">
        <title>101 Dothideomycetes genomes: a test case for predicting lifestyles and emergence of pathogens.</title>
        <authorList>
            <person name="Haridas S."/>
            <person name="Albert R."/>
            <person name="Binder M."/>
            <person name="Bloem J."/>
            <person name="Labutti K."/>
            <person name="Salamov A."/>
            <person name="Andreopoulos B."/>
            <person name="Baker S."/>
            <person name="Barry K."/>
            <person name="Bills G."/>
            <person name="Bluhm B."/>
            <person name="Cannon C."/>
            <person name="Castanera R."/>
            <person name="Culley D."/>
            <person name="Daum C."/>
            <person name="Ezra D."/>
            <person name="Gonzalez J."/>
            <person name="Henrissat B."/>
            <person name="Kuo A."/>
            <person name="Liang C."/>
            <person name="Lipzen A."/>
            <person name="Lutzoni F."/>
            <person name="Magnuson J."/>
            <person name="Mondo S."/>
            <person name="Nolan M."/>
            <person name="Ohm R."/>
            <person name="Pangilinan J."/>
            <person name="Park H.-J."/>
            <person name="Ramirez L."/>
            <person name="Alfaro M."/>
            <person name="Sun H."/>
            <person name="Tritt A."/>
            <person name="Yoshinaga Y."/>
            <person name="Zwiers L.-H."/>
            <person name="Turgeon B."/>
            <person name="Goodwin S."/>
            <person name="Spatafora J."/>
            <person name="Crous P."/>
            <person name="Grigoriev I."/>
        </authorList>
    </citation>
    <scope>NUCLEOTIDE SEQUENCE</scope>
    <source>
        <strain evidence="8">CBS 175.79</strain>
    </source>
</reference>
<evidence type="ECO:0000313" key="8">
    <source>
        <dbReference type="EMBL" id="KAF2009214.1"/>
    </source>
</evidence>
<evidence type="ECO:0000256" key="6">
    <source>
        <dbReference type="ARBA" id="ARBA00023593"/>
    </source>
</evidence>
<evidence type="ECO:0000256" key="5">
    <source>
        <dbReference type="ARBA" id="ARBA00023098"/>
    </source>
</evidence>
<evidence type="ECO:0000313" key="9">
    <source>
        <dbReference type="Proteomes" id="UP000799778"/>
    </source>
</evidence>
<keyword evidence="7" id="KW-0812">Transmembrane</keyword>
<keyword evidence="3" id="KW-0752">Steroid biosynthesis</keyword>
<dbReference type="InterPro" id="IPR051593">
    <property type="entry name" value="Ergosterol_Biosynth_ERG27"/>
</dbReference>
<accession>A0A6A5X8Y1</accession>
<evidence type="ECO:0000256" key="1">
    <source>
        <dbReference type="ARBA" id="ARBA00022516"/>
    </source>
</evidence>
<dbReference type="GO" id="GO:0000253">
    <property type="term" value="F:3-beta-hydroxysteroid 3-dehydrogenase (NADP+) activity"/>
    <property type="evidence" value="ECO:0007669"/>
    <property type="project" value="TreeGrafter"/>
</dbReference>
<name>A0A6A5X8Y1_9PLEO</name>
<keyword evidence="1" id="KW-0444">Lipid biosynthesis</keyword>
<organism evidence="8 9">
    <name type="scientific">Aaosphaeria arxii CBS 175.79</name>
    <dbReference type="NCBI Taxonomy" id="1450172"/>
    <lineage>
        <taxon>Eukaryota</taxon>
        <taxon>Fungi</taxon>
        <taxon>Dikarya</taxon>
        <taxon>Ascomycota</taxon>
        <taxon>Pezizomycotina</taxon>
        <taxon>Dothideomycetes</taxon>
        <taxon>Pleosporomycetidae</taxon>
        <taxon>Pleosporales</taxon>
        <taxon>Pleosporales incertae sedis</taxon>
        <taxon>Aaosphaeria</taxon>
    </lineage>
</organism>
<dbReference type="PANTHER" id="PTHR43647:SF1">
    <property type="entry name" value="3-KETO-STEROID REDUCTASE ERG27"/>
    <property type="match status" value="1"/>
</dbReference>
<dbReference type="SUPFAM" id="SSF51735">
    <property type="entry name" value="NAD(P)-binding Rossmann-fold domains"/>
    <property type="match status" value="1"/>
</dbReference>
<feature type="transmembrane region" description="Helical" evidence="7">
    <location>
        <begin position="14"/>
        <end position="34"/>
    </location>
</feature>
<dbReference type="OrthoDB" id="9989144at2759"/>
<dbReference type="GO" id="GO:0005789">
    <property type="term" value="C:endoplasmic reticulum membrane"/>
    <property type="evidence" value="ECO:0007669"/>
    <property type="project" value="TreeGrafter"/>
</dbReference>
<keyword evidence="5" id="KW-0443">Lipid metabolism</keyword>
<dbReference type="EMBL" id="ML978079">
    <property type="protein sequence ID" value="KAF2009214.1"/>
    <property type="molecule type" value="Genomic_DNA"/>
</dbReference>
<dbReference type="AlphaFoldDB" id="A0A6A5X8Y1"/>
<evidence type="ECO:0000256" key="3">
    <source>
        <dbReference type="ARBA" id="ARBA00022955"/>
    </source>
</evidence>
<dbReference type="PANTHER" id="PTHR43647">
    <property type="entry name" value="DEHYDROGENASE"/>
    <property type="match status" value="1"/>
</dbReference>
<keyword evidence="7" id="KW-1133">Transmembrane helix</keyword>
<protein>
    <submittedName>
        <fullName evidence="8">3-ketosteroid reductase-like protein</fullName>
    </submittedName>
</protein>
<sequence>MVILEDIPRPENGFYVLITGANSGLGLAIGYRLIDEFLHTRPQSQSLVLITTTRDKRKGDATVEKFQSHLKKACRRLEKGVPGISMLLMRRVHFRPEILDLTSLISVQKLSKRLRDTTPKLDSVIFNAGIGGWEDLYWGTAVWTILTDWKNAVTYPVFKKSGTGWVTKPQIPVTKDGVKVEEPRLGEVFCANFFGHYMLGHYLAPLLARHSKDEQTRGRLIWVSSLESYKHTFDVEEMQSLSTTHPYESTKRQTDLMAITSALPSSSDVVDEYLGHAEDTPQTSKPRIYVTHPGICGTSIFPLNFLLEYCMLAVFYVARWAGSPWHNIDPIKGAVSMVWLALASQSTLDNMEAQEGIAKWGSATDMWGSERVERTEVDGWGWGGTIDERNKKRKGRSPYAKDLTEEDRKAFEEEGREAWVQTERLRREWEKRLEDAGVAVQMD</sequence>
<dbReference type="Proteomes" id="UP000799778">
    <property type="component" value="Unassembled WGS sequence"/>
</dbReference>
<keyword evidence="2" id="KW-0521">NADP</keyword>
<comment type="similarity">
    <text evidence="6">Belongs to the short-chain dehydrogenases/reductases (SDR) family. ERG27 subfamily.</text>
</comment>
<dbReference type="Gene3D" id="3.40.50.720">
    <property type="entry name" value="NAD(P)-binding Rossmann-like Domain"/>
    <property type="match status" value="1"/>
</dbReference>
<dbReference type="GeneID" id="54286954"/>
<proteinExistence type="inferred from homology"/>
<dbReference type="GO" id="GO:0006696">
    <property type="term" value="P:ergosterol biosynthetic process"/>
    <property type="evidence" value="ECO:0007669"/>
    <property type="project" value="TreeGrafter"/>
</dbReference>
<dbReference type="GO" id="GO:0005811">
    <property type="term" value="C:lipid droplet"/>
    <property type="evidence" value="ECO:0007669"/>
    <property type="project" value="TreeGrafter"/>
</dbReference>
<evidence type="ECO:0000256" key="2">
    <source>
        <dbReference type="ARBA" id="ARBA00022857"/>
    </source>
</evidence>
<gene>
    <name evidence="8" type="ORF">BU24DRAFT_428750</name>
</gene>
<keyword evidence="7" id="KW-0472">Membrane</keyword>
<dbReference type="InterPro" id="IPR036291">
    <property type="entry name" value="NAD(P)-bd_dom_sf"/>
</dbReference>
<dbReference type="GO" id="GO:0005741">
    <property type="term" value="C:mitochondrial outer membrane"/>
    <property type="evidence" value="ECO:0007669"/>
    <property type="project" value="TreeGrafter"/>
</dbReference>
<evidence type="ECO:0000256" key="7">
    <source>
        <dbReference type="SAM" id="Phobius"/>
    </source>
</evidence>
<evidence type="ECO:0000256" key="4">
    <source>
        <dbReference type="ARBA" id="ARBA00023002"/>
    </source>
</evidence>